<reference evidence="2" key="1">
    <citation type="submission" date="2018-06" db="EMBL/GenBank/DDBJ databases">
        <authorList>
            <person name="Zhirakovskaya E."/>
        </authorList>
    </citation>
    <scope>NUCLEOTIDE SEQUENCE</scope>
</reference>
<accession>A0A3B1BEZ2</accession>
<evidence type="ECO:0000313" key="2">
    <source>
        <dbReference type="EMBL" id="VAX09938.1"/>
    </source>
</evidence>
<feature type="region of interest" description="Disordered" evidence="1">
    <location>
        <begin position="280"/>
        <end position="304"/>
    </location>
</feature>
<evidence type="ECO:0000256" key="1">
    <source>
        <dbReference type="SAM" id="MobiDB-lite"/>
    </source>
</evidence>
<dbReference type="EMBL" id="UOFX01000057">
    <property type="protein sequence ID" value="VAX09938.1"/>
    <property type="molecule type" value="Genomic_DNA"/>
</dbReference>
<protein>
    <recommendedName>
        <fullName evidence="3">Transporter</fullName>
    </recommendedName>
</protein>
<proteinExistence type="predicted"/>
<dbReference type="AlphaFoldDB" id="A0A3B1BEZ2"/>
<dbReference type="Pfam" id="PF13557">
    <property type="entry name" value="Phenol_MetA_deg"/>
    <property type="match status" value="1"/>
</dbReference>
<sequence length="382" mass="43020">MRKILLSGLLLALPISSVQAYVGLCCGKCGGNMPMNIPGAGVPETKEVRIKASTMFMSMKDLQDKGDDLSSSDVLGMPAMGKFMAAPTRMDMRMFNLTLGYSFTDDLFGGVMLMHKENRMDMKFNTMMAGMTGQNGFTMESTGIADTMLMGKYRLFADDPLIPTRQVSLFFGLNLPTGSIDKKNSDHPLAMRKTELLPYSMQLGSGTFDPSLGILYQGSNSPYWWGVNTTYTARLYENDRDYRLGNELKLDLYGMYQFRYNLLGQIQINGKHWGRIKGEMDESKTGESGRAIKNNPSSPFMTPQWDPDNYGGSQLMTTIGLQWQPVPLHIIDFNVGIPLYQRLNGPQLEEKYRVMLTWYMEIPTLSSIRHLKHKTKPSRLGF</sequence>
<evidence type="ECO:0008006" key="3">
    <source>
        <dbReference type="Google" id="ProtNLM"/>
    </source>
</evidence>
<gene>
    <name evidence="2" type="ORF">MNBD_GAMMA26-1476</name>
</gene>
<organism evidence="2">
    <name type="scientific">hydrothermal vent metagenome</name>
    <dbReference type="NCBI Taxonomy" id="652676"/>
    <lineage>
        <taxon>unclassified sequences</taxon>
        <taxon>metagenomes</taxon>
        <taxon>ecological metagenomes</taxon>
    </lineage>
</organism>
<name>A0A3B1BEZ2_9ZZZZ</name>
<dbReference type="InterPro" id="IPR025737">
    <property type="entry name" value="FApF"/>
</dbReference>